<dbReference type="EC" id="3.1.21.10" evidence="13 14"/>
<dbReference type="PRINTS" id="PR00696">
    <property type="entry name" value="RSOLVASERUVC"/>
</dbReference>
<dbReference type="InterPro" id="IPR036397">
    <property type="entry name" value="RNaseH_sf"/>
</dbReference>
<keyword evidence="3 13" id="KW-0540">Nuclease</keyword>
<comment type="subcellular location">
    <subcellularLocation>
        <location evidence="13">Cytoplasm</location>
    </subcellularLocation>
</comment>
<comment type="catalytic activity">
    <reaction evidence="12 13">
        <text>Endonucleolytic cleavage at a junction such as a reciprocal single-stranded crossover between two homologous DNA duplexes (Holliday junction).</text>
        <dbReference type="EC" id="3.1.21.10"/>
    </reaction>
</comment>
<dbReference type="GO" id="GO:0005737">
    <property type="term" value="C:cytoplasm"/>
    <property type="evidence" value="ECO:0007669"/>
    <property type="project" value="UniProtKB-SubCell"/>
</dbReference>
<dbReference type="PANTHER" id="PTHR30194">
    <property type="entry name" value="CROSSOVER JUNCTION ENDODEOXYRIBONUCLEASE RUVC"/>
    <property type="match status" value="1"/>
</dbReference>
<dbReference type="Gene3D" id="3.30.420.10">
    <property type="entry name" value="Ribonuclease H-like superfamily/Ribonuclease H"/>
    <property type="match status" value="1"/>
</dbReference>
<gene>
    <name evidence="13" type="primary">ruvC</name>
    <name evidence="15" type="ORF">A3H38_05785</name>
</gene>
<dbReference type="GO" id="GO:0000287">
    <property type="term" value="F:magnesium ion binding"/>
    <property type="evidence" value="ECO:0007669"/>
    <property type="project" value="UniProtKB-UniRule"/>
</dbReference>
<keyword evidence="10 13" id="KW-0233">DNA recombination</keyword>
<reference evidence="15 16" key="1">
    <citation type="journal article" date="2016" name="Nat. Commun.">
        <title>Thousands of microbial genomes shed light on interconnected biogeochemical processes in an aquifer system.</title>
        <authorList>
            <person name="Anantharaman K."/>
            <person name="Brown C.T."/>
            <person name="Hug L.A."/>
            <person name="Sharon I."/>
            <person name="Castelle C.J."/>
            <person name="Probst A.J."/>
            <person name="Thomas B.C."/>
            <person name="Singh A."/>
            <person name="Wilkins M.J."/>
            <person name="Karaoz U."/>
            <person name="Brodie E.L."/>
            <person name="Williams K.H."/>
            <person name="Hubbard S.S."/>
            <person name="Banfield J.F."/>
        </authorList>
    </citation>
    <scope>NUCLEOTIDE SEQUENCE [LARGE SCALE GENOMIC DNA]</scope>
</reference>
<keyword evidence="9 13" id="KW-0238">DNA-binding</keyword>
<sequence length="160" mass="17290">MLTLGIDPGTASTGYGLITEKNGKLVFVDYGVIYTSTTESSQGRLRIIYNELKRLIKDYKPQIVAIEKVFFGKNVKTAISVGAARGMTLLAAAEGKIQVAEYTPLEVKIAITGYGRADKKQIQAMVKQLLGLSFLPKPDDAADALAIAICHQHSCKLTSL</sequence>
<comment type="cofactor">
    <cofactor evidence="13">
        <name>Mg(2+)</name>
        <dbReference type="ChEBI" id="CHEBI:18420"/>
    </cofactor>
    <text evidence="13">Binds 2 Mg(2+) ion per subunit.</text>
</comment>
<feature type="active site" evidence="13">
    <location>
        <position position="67"/>
    </location>
</feature>
<keyword evidence="11 13" id="KW-0234">DNA repair</keyword>
<dbReference type="InterPro" id="IPR002176">
    <property type="entry name" value="X-over_junc_endoDNase_RuvC"/>
</dbReference>
<feature type="active site" evidence="13">
    <location>
        <position position="7"/>
    </location>
</feature>
<dbReference type="AlphaFoldDB" id="A0A1F4RBK0"/>
<feature type="binding site" evidence="13">
    <location>
        <position position="67"/>
    </location>
    <ligand>
        <name>Mg(2+)</name>
        <dbReference type="ChEBI" id="CHEBI:18420"/>
        <label>2</label>
    </ligand>
</feature>
<evidence type="ECO:0000256" key="5">
    <source>
        <dbReference type="ARBA" id="ARBA00022759"/>
    </source>
</evidence>
<dbReference type="PROSITE" id="PS01321">
    <property type="entry name" value="RUVC"/>
    <property type="match status" value="1"/>
</dbReference>
<evidence type="ECO:0000256" key="13">
    <source>
        <dbReference type="HAMAP-Rule" id="MF_00034"/>
    </source>
</evidence>
<keyword evidence="5 13" id="KW-0255">Endonuclease</keyword>
<evidence type="ECO:0000256" key="1">
    <source>
        <dbReference type="ARBA" id="ARBA00009518"/>
    </source>
</evidence>
<dbReference type="SUPFAM" id="SSF53098">
    <property type="entry name" value="Ribonuclease H-like"/>
    <property type="match status" value="1"/>
</dbReference>
<feature type="binding site" evidence="13">
    <location>
        <position position="140"/>
    </location>
    <ligand>
        <name>Mg(2+)</name>
        <dbReference type="ChEBI" id="CHEBI:18420"/>
        <label>1</label>
    </ligand>
</feature>
<dbReference type="GO" id="GO:0048476">
    <property type="term" value="C:Holliday junction resolvase complex"/>
    <property type="evidence" value="ECO:0007669"/>
    <property type="project" value="UniProtKB-UniRule"/>
</dbReference>
<evidence type="ECO:0000256" key="11">
    <source>
        <dbReference type="ARBA" id="ARBA00023204"/>
    </source>
</evidence>
<evidence type="ECO:0000256" key="7">
    <source>
        <dbReference type="ARBA" id="ARBA00022801"/>
    </source>
</evidence>
<evidence type="ECO:0000256" key="12">
    <source>
        <dbReference type="ARBA" id="ARBA00029354"/>
    </source>
</evidence>
<name>A0A1F4RBK0_UNCSA</name>
<evidence type="ECO:0000256" key="9">
    <source>
        <dbReference type="ARBA" id="ARBA00023125"/>
    </source>
</evidence>
<dbReference type="FunFam" id="3.30.420.10:FF:000002">
    <property type="entry name" value="Crossover junction endodeoxyribonuclease RuvC"/>
    <property type="match status" value="1"/>
</dbReference>
<evidence type="ECO:0000313" key="16">
    <source>
        <dbReference type="Proteomes" id="UP000176938"/>
    </source>
</evidence>
<evidence type="ECO:0000256" key="10">
    <source>
        <dbReference type="ARBA" id="ARBA00023172"/>
    </source>
</evidence>
<dbReference type="CDD" id="cd16962">
    <property type="entry name" value="RuvC"/>
    <property type="match status" value="1"/>
</dbReference>
<dbReference type="Proteomes" id="UP000176938">
    <property type="component" value="Unassembled WGS sequence"/>
</dbReference>
<dbReference type="NCBIfam" id="TIGR00228">
    <property type="entry name" value="ruvC"/>
    <property type="match status" value="1"/>
</dbReference>
<evidence type="ECO:0000256" key="6">
    <source>
        <dbReference type="ARBA" id="ARBA00022763"/>
    </source>
</evidence>
<keyword evidence="2 13" id="KW-0963">Cytoplasm</keyword>
<dbReference type="EMBL" id="METP01000040">
    <property type="protein sequence ID" value="OGC05555.1"/>
    <property type="molecule type" value="Genomic_DNA"/>
</dbReference>
<evidence type="ECO:0000313" key="15">
    <source>
        <dbReference type="EMBL" id="OGC05555.1"/>
    </source>
</evidence>
<keyword evidence="4 13" id="KW-0479">Metal-binding</keyword>
<comment type="function">
    <text evidence="13">The RuvA-RuvB-RuvC complex processes Holliday junction (HJ) DNA during genetic recombination and DNA repair. Endonuclease that resolves HJ intermediates. Cleaves cruciform DNA by making single-stranded nicks across the HJ at symmetrical positions within the homologous arms, yielding a 5'-phosphate and a 3'-hydroxyl group; requires a central core of homology in the junction. The consensus cleavage sequence is 5'-(A/T)TT(C/G)-3'. Cleavage occurs on the 3'-side of the TT dinucleotide at the point of strand exchange. HJ branch migration catalyzed by RuvA-RuvB allows RuvC to scan DNA until it finds its consensus sequence, where it cleaves and resolves the cruciform DNA.</text>
</comment>
<protein>
    <recommendedName>
        <fullName evidence="13 14">Crossover junction endodeoxyribonuclease RuvC</fullName>
        <ecNumber evidence="13 14">3.1.21.10</ecNumber>
    </recommendedName>
    <alternativeName>
        <fullName evidence="13">Holliday junction nuclease RuvC</fullName>
    </alternativeName>
    <alternativeName>
        <fullName evidence="13">Holliday junction resolvase RuvC</fullName>
    </alternativeName>
</protein>
<evidence type="ECO:0000256" key="2">
    <source>
        <dbReference type="ARBA" id="ARBA00022490"/>
    </source>
</evidence>
<keyword evidence="7 13" id="KW-0378">Hydrolase</keyword>
<evidence type="ECO:0000256" key="3">
    <source>
        <dbReference type="ARBA" id="ARBA00022722"/>
    </source>
</evidence>
<dbReference type="HAMAP" id="MF_00034">
    <property type="entry name" value="RuvC"/>
    <property type="match status" value="1"/>
</dbReference>
<keyword evidence="6 13" id="KW-0227">DNA damage</keyword>
<feature type="active site" evidence="13">
    <location>
        <position position="140"/>
    </location>
</feature>
<dbReference type="GO" id="GO:0006281">
    <property type="term" value="P:DNA repair"/>
    <property type="evidence" value="ECO:0007669"/>
    <property type="project" value="UniProtKB-UniRule"/>
</dbReference>
<dbReference type="NCBIfam" id="NF000711">
    <property type="entry name" value="PRK00039.2-1"/>
    <property type="match status" value="1"/>
</dbReference>
<dbReference type="GO" id="GO:0008821">
    <property type="term" value="F:crossover junction DNA endonuclease activity"/>
    <property type="evidence" value="ECO:0007669"/>
    <property type="project" value="UniProtKB-UniRule"/>
</dbReference>
<comment type="subunit">
    <text evidence="13">Homodimer which binds Holliday junction (HJ) DNA. The HJ becomes 2-fold symmetrical on binding to RuvC with unstacked arms; it has a different conformation from HJ DNA in complex with RuvA. In the full resolvosome a probable DNA-RuvA(4)-RuvB(12)-RuvC(2) complex forms which resolves the HJ.</text>
</comment>
<dbReference type="GO" id="GO:0006310">
    <property type="term" value="P:DNA recombination"/>
    <property type="evidence" value="ECO:0007669"/>
    <property type="project" value="UniProtKB-UniRule"/>
</dbReference>
<evidence type="ECO:0000256" key="8">
    <source>
        <dbReference type="ARBA" id="ARBA00022842"/>
    </source>
</evidence>
<comment type="caution">
    <text evidence="15">The sequence shown here is derived from an EMBL/GenBank/DDBJ whole genome shotgun (WGS) entry which is preliminary data.</text>
</comment>
<dbReference type="Pfam" id="PF02075">
    <property type="entry name" value="RuvC"/>
    <property type="match status" value="1"/>
</dbReference>
<dbReference type="InterPro" id="IPR012337">
    <property type="entry name" value="RNaseH-like_sf"/>
</dbReference>
<organism evidence="15 16">
    <name type="scientific">candidate division WOR-1 bacterium RIFCSPLOWO2_02_FULL_46_20</name>
    <dbReference type="NCBI Taxonomy" id="1802567"/>
    <lineage>
        <taxon>Bacteria</taxon>
        <taxon>Bacillati</taxon>
        <taxon>Saganbacteria</taxon>
    </lineage>
</organism>
<feature type="binding site" evidence="13">
    <location>
        <position position="7"/>
    </location>
    <ligand>
        <name>Mg(2+)</name>
        <dbReference type="ChEBI" id="CHEBI:18420"/>
        <label>1</label>
    </ligand>
</feature>
<evidence type="ECO:0000256" key="14">
    <source>
        <dbReference type="NCBIfam" id="TIGR00228"/>
    </source>
</evidence>
<keyword evidence="8 13" id="KW-0460">Magnesium</keyword>
<comment type="similarity">
    <text evidence="1 13">Belongs to the RuvC family.</text>
</comment>
<dbReference type="InterPro" id="IPR020563">
    <property type="entry name" value="X-over_junc_endoDNase_Mg_BS"/>
</dbReference>
<dbReference type="PANTHER" id="PTHR30194:SF3">
    <property type="entry name" value="CROSSOVER JUNCTION ENDODEOXYRIBONUCLEASE RUVC"/>
    <property type="match status" value="1"/>
</dbReference>
<proteinExistence type="inferred from homology"/>
<accession>A0A1F4RBK0</accession>
<dbReference type="GO" id="GO:0003677">
    <property type="term" value="F:DNA binding"/>
    <property type="evidence" value="ECO:0007669"/>
    <property type="project" value="UniProtKB-KW"/>
</dbReference>
<evidence type="ECO:0000256" key="4">
    <source>
        <dbReference type="ARBA" id="ARBA00022723"/>
    </source>
</evidence>